<reference evidence="20" key="1">
    <citation type="journal article" date="2023" name="bioRxiv">
        <title>Scaffold-level genome assemblies of two parasitoid biocontrol wasps reveal the parthenogenesis mechanism and an associated novel virus.</title>
        <authorList>
            <person name="Inwood S."/>
            <person name="Skelly J."/>
            <person name="Guhlin J."/>
            <person name="Harrop T."/>
            <person name="Goldson S."/>
            <person name="Dearden P."/>
        </authorList>
    </citation>
    <scope>NUCLEOTIDE SEQUENCE</scope>
    <source>
        <strain evidence="20">Irish</strain>
        <tissue evidence="20">Whole body</tissue>
    </source>
</reference>
<keyword evidence="10 18" id="KW-0547">Nucleotide-binding</keyword>
<dbReference type="SUPFAM" id="SSF53244">
    <property type="entry name" value="MurD-like peptide ligases, peptide-binding domain"/>
    <property type="match status" value="1"/>
</dbReference>
<dbReference type="PIRSF" id="PIRSF038895">
    <property type="entry name" value="FPGS"/>
    <property type="match status" value="1"/>
</dbReference>
<dbReference type="GO" id="GO:0005829">
    <property type="term" value="C:cytosol"/>
    <property type="evidence" value="ECO:0007669"/>
    <property type="project" value="TreeGrafter"/>
</dbReference>
<evidence type="ECO:0000256" key="16">
    <source>
        <dbReference type="ARBA" id="ARBA00047493"/>
    </source>
</evidence>
<keyword evidence="13 19" id="KW-0460">Magnesium</keyword>
<dbReference type="InterPro" id="IPR018109">
    <property type="entry name" value="Folylpolyglutamate_synth_CS"/>
</dbReference>
<dbReference type="SUPFAM" id="SSF53623">
    <property type="entry name" value="MurD-like peptide ligases, catalytic domain"/>
    <property type="match status" value="1"/>
</dbReference>
<feature type="binding site" evidence="19">
    <location>
        <position position="187"/>
    </location>
    <ligand>
        <name>Mg(2+)</name>
        <dbReference type="ChEBI" id="CHEBI:18420"/>
        <label>1</label>
    </ligand>
</feature>
<evidence type="ECO:0000313" key="20">
    <source>
        <dbReference type="EMBL" id="KAK0159923.1"/>
    </source>
</evidence>
<feature type="binding site" evidence="18">
    <location>
        <position position="342"/>
    </location>
    <ligand>
        <name>ATP</name>
        <dbReference type="ChEBI" id="CHEBI:30616"/>
    </ligand>
</feature>
<keyword evidence="9 19" id="KW-0479">Metal-binding</keyword>
<dbReference type="Proteomes" id="UP001168990">
    <property type="component" value="Unassembled WGS sequence"/>
</dbReference>
<dbReference type="InterPro" id="IPR001645">
    <property type="entry name" value="Folylpolyglutamate_synth"/>
</dbReference>
<evidence type="ECO:0000256" key="3">
    <source>
        <dbReference type="ARBA" id="ARBA00004496"/>
    </source>
</evidence>
<evidence type="ECO:0000256" key="6">
    <source>
        <dbReference type="ARBA" id="ARBA00022490"/>
    </source>
</evidence>
<dbReference type="NCBIfam" id="TIGR01499">
    <property type="entry name" value="folC"/>
    <property type="match status" value="1"/>
</dbReference>
<evidence type="ECO:0000256" key="12">
    <source>
        <dbReference type="ARBA" id="ARBA00022840"/>
    </source>
</evidence>
<feature type="binding site" evidence="19">
    <location>
        <position position="118"/>
    </location>
    <ligand>
        <name>Mg(2+)</name>
        <dbReference type="ChEBI" id="CHEBI:18420"/>
        <label>1</label>
    </ligand>
</feature>
<evidence type="ECO:0000256" key="8">
    <source>
        <dbReference type="ARBA" id="ARBA00022598"/>
    </source>
</evidence>
<keyword evidence="21" id="KW-1185">Reference proteome</keyword>
<evidence type="ECO:0000256" key="10">
    <source>
        <dbReference type="ARBA" id="ARBA00022741"/>
    </source>
</evidence>
<evidence type="ECO:0000256" key="17">
    <source>
        <dbReference type="PIRNR" id="PIRNR038895"/>
    </source>
</evidence>
<dbReference type="GO" id="GO:0005759">
    <property type="term" value="C:mitochondrial matrix"/>
    <property type="evidence" value="ECO:0007669"/>
    <property type="project" value="UniProtKB-SubCell"/>
</dbReference>
<evidence type="ECO:0000256" key="4">
    <source>
        <dbReference type="ARBA" id="ARBA00005150"/>
    </source>
</evidence>
<evidence type="ECO:0000313" key="21">
    <source>
        <dbReference type="Proteomes" id="UP001168990"/>
    </source>
</evidence>
<dbReference type="EC" id="6.3.2.17" evidence="17"/>
<dbReference type="InterPro" id="IPR023600">
    <property type="entry name" value="Folylpolyglutamate_synth_euk"/>
</dbReference>
<keyword evidence="6" id="KW-0963">Cytoplasm</keyword>
<keyword evidence="15" id="KW-0472">Membrane</keyword>
<evidence type="ECO:0000256" key="5">
    <source>
        <dbReference type="ARBA" id="ARBA00008276"/>
    </source>
</evidence>
<dbReference type="InterPro" id="IPR036615">
    <property type="entry name" value="Mur_ligase_C_dom_sf"/>
</dbReference>
<dbReference type="EMBL" id="JAQQBS010001423">
    <property type="protein sequence ID" value="KAK0159923.1"/>
    <property type="molecule type" value="Genomic_DNA"/>
</dbReference>
<evidence type="ECO:0000256" key="7">
    <source>
        <dbReference type="ARBA" id="ARBA00022563"/>
    </source>
</evidence>
<dbReference type="PANTHER" id="PTHR11136:SF5">
    <property type="entry name" value="FOLYLPOLYGLUTAMATE SYNTHASE, MITOCHONDRIAL"/>
    <property type="match status" value="1"/>
</dbReference>
<evidence type="ECO:0000256" key="15">
    <source>
        <dbReference type="ARBA" id="ARBA00023136"/>
    </source>
</evidence>
<dbReference type="PANTHER" id="PTHR11136">
    <property type="entry name" value="FOLYLPOLYGLUTAMATE SYNTHASE-RELATED"/>
    <property type="match status" value="1"/>
</dbReference>
<gene>
    <name evidence="20" type="ORF">PV328_007383</name>
</gene>
<comment type="similarity">
    <text evidence="5 17">Belongs to the folylpolyglutamate synthase family.</text>
</comment>
<comment type="caution">
    <text evidence="20">The sequence shown here is derived from an EMBL/GenBank/DDBJ whole genome shotgun (WGS) entry which is preliminary data.</text>
</comment>
<dbReference type="PROSITE" id="PS01011">
    <property type="entry name" value="FOLYLPOLYGLU_SYNT_1"/>
    <property type="match status" value="1"/>
</dbReference>
<evidence type="ECO:0000256" key="14">
    <source>
        <dbReference type="ARBA" id="ARBA00023128"/>
    </source>
</evidence>
<dbReference type="GO" id="GO:0004326">
    <property type="term" value="F:tetrahydrofolylpolyglutamate synthase activity"/>
    <property type="evidence" value="ECO:0007669"/>
    <property type="project" value="UniProtKB-EC"/>
</dbReference>
<comment type="pathway">
    <text evidence="4 17">Cofactor biosynthesis; tetrahydrofolylpolyglutamate biosynthesis.</text>
</comment>
<name>A0AA39C8Q8_9HYME</name>
<dbReference type="Gene3D" id="3.90.190.20">
    <property type="entry name" value="Mur ligase, C-terminal domain"/>
    <property type="match status" value="1"/>
</dbReference>
<feature type="binding site" evidence="18">
    <location>
        <position position="356"/>
    </location>
    <ligand>
        <name>ATP</name>
        <dbReference type="ChEBI" id="CHEBI:30616"/>
    </ligand>
</feature>
<dbReference type="AlphaFoldDB" id="A0AA39C8Q8"/>
<protein>
    <recommendedName>
        <fullName evidence="17">Folylpolyglutamate synthase</fullName>
        <ecNumber evidence="17">6.3.2.17</ecNumber>
    </recommendedName>
    <alternativeName>
        <fullName evidence="17">Folylpoly-gamma-glutamate synthetase</fullName>
    </alternativeName>
    <alternativeName>
        <fullName evidence="17">Tetrahydrofolylpolyglutamate synthase</fullName>
    </alternativeName>
</protein>
<dbReference type="GO" id="GO:0046872">
    <property type="term" value="F:metal ion binding"/>
    <property type="evidence" value="ECO:0007669"/>
    <property type="project" value="UniProtKB-KW"/>
</dbReference>
<feature type="binding site" evidence="19">
    <location>
        <position position="215"/>
    </location>
    <ligand>
        <name>Mg(2+)</name>
        <dbReference type="ChEBI" id="CHEBI:18420"/>
        <label>1</label>
    </ligand>
</feature>
<keyword evidence="11" id="KW-0999">Mitochondrion inner membrane</keyword>
<sequence length="506" mass="57121">MNCLRFIINKSSRKLFRNVIKMRYSNINSTLTYQDAIEALNNLQSNAAYLRNAPKHDAIVNKNLEETEKYLSRSGINIEQLDKLSIIHVAGTKGKGSTCAYVETILRQHGYKTGLYTSPHLVSVCERIMINGRPINEEKFANYFWIIYEKLISQRSYENDMPAYFKFLTIMMFHIFINASIDVAVIEVGIGGEYDCTNIIRNPVCVGISKLDLDHTSLLGDNINSIAFQKSGIFKNNTPAFTVPQLSEAMSVLYDRANDKNCILHIVPPISNYSFDKNPPTLGIAANIQYYNASLAIQLSKAWLSARNNNNKFNNNTNNEKVSTININKVELALANCRWPGRTQLLRGNYINFYLDGAHTIESIKGCIEWFINQTINSKRKRILMFNVMGNRDARIFLNILKPLNFHSAFFVPNVSGIGDNLDQDNKLYPATEQTNGCEINCNYWGDNGIYAPSVNQALKLIKEKYQLNNGISDDCKIELLITGSLHLVGAALSVLDPNLTMSTNF</sequence>
<proteinExistence type="inferred from homology"/>
<dbReference type="PROSITE" id="PS01012">
    <property type="entry name" value="FOLYLPOLYGLU_SYNT_2"/>
    <property type="match status" value="1"/>
</dbReference>
<accession>A0AA39C8Q8</accession>
<comment type="subcellular location">
    <subcellularLocation>
        <location evidence="3">Cytoplasm</location>
    </subcellularLocation>
    <subcellularLocation>
        <location evidence="1">Mitochondrion inner membrane</location>
    </subcellularLocation>
    <subcellularLocation>
        <location evidence="2">Mitochondrion matrix</location>
    </subcellularLocation>
</comment>
<comment type="catalytic activity">
    <reaction evidence="16 17">
        <text>(6S)-5,6,7,8-tetrahydrofolyl-(gamma-L-Glu)(n) + L-glutamate + ATP = (6S)-5,6,7,8-tetrahydrofolyl-(gamma-L-Glu)(n+1) + ADP + phosphate + H(+)</text>
        <dbReference type="Rhea" id="RHEA:10580"/>
        <dbReference type="Rhea" id="RHEA-COMP:14738"/>
        <dbReference type="Rhea" id="RHEA-COMP:14740"/>
        <dbReference type="ChEBI" id="CHEBI:15378"/>
        <dbReference type="ChEBI" id="CHEBI:29985"/>
        <dbReference type="ChEBI" id="CHEBI:30616"/>
        <dbReference type="ChEBI" id="CHEBI:43474"/>
        <dbReference type="ChEBI" id="CHEBI:141005"/>
        <dbReference type="ChEBI" id="CHEBI:456216"/>
        <dbReference type="EC" id="6.3.2.17"/>
    </reaction>
</comment>
<reference evidence="20" key="2">
    <citation type="submission" date="2023-03" db="EMBL/GenBank/DDBJ databases">
        <authorList>
            <person name="Inwood S.N."/>
            <person name="Skelly J.G."/>
            <person name="Guhlin J."/>
            <person name="Harrop T.W.R."/>
            <person name="Goldson S.G."/>
            <person name="Dearden P.K."/>
        </authorList>
    </citation>
    <scope>NUCLEOTIDE SEQUENCE</scope>
    <source>
        <strain evidence="20">Irish</strain>
        <tissue evidence="20">Whole body</tissue>
    </source>
</reference>
<keyword evidence="7 17" id="KW-0554">One-carbon metabolism</keyword>
<dbReference type="Gene3D" id="3.40.1190.10">
    <property type="entry name" value="Mur-like, catalytic domain"/>
    <property type="match status" value="1"/>
</dbReference>
<comment type="cofactor">
    <cofactor evidence="17">
        <name>a monovalent cation</name>
        <dbReference type="ChEBI" id="CHEBI:60242"/>
    </cofactor>
    <text evidence="17">A monovalent cation.</text>
</comment>
<comment type="function">
    <text evidence="17">Catalyzes conversion of folates to polyglutamate derivatives allowing concentration of folate compounds in the cell and the intracellular retention of these cofactors, which are important substrates for most of the folate-dependent enzymes that are involved in one-carbon transfer reactions involved in purine, pyrimidine and amino acid synthesis.</text>
</comment>
<evidence type="ECO:0000256" key="19">
    <source>
        <dbReference type="PIRSR" id="PIRSR038895-2"/>
    </source>
</evidence>
<dbReference type="InterPro" id="IPR036565">
    <property type="entry name" value="Mur-like_cat_sf"/>
</dbReference>
<evidence type="ECO:0000256" key="13">
    <source>
        <dbReference type="ARBA" id="ARBA00022842"/>
    </source>
</evidence>
<dbReference type="GO" id="GO:0006730">
    <property type="term" value="P:one-carbon metabolic process"/>
    <property type="evidence" value="ECO:0007669"/>
    <property type="project" value="UniProtKB-KW"/>
</dbReference>
<evidence type="ECO:0000256" key="1">
    <source>
        <dbReference type="ARBA" id="ARBA00004273"/>
    </source>
</evidence>
<keyword evidence="8 17" id="KW-0436">Ligase</keyword>
<keyword evidence="14" id="KW-0496">Mitochondrion</keyword>
<keyword evidence="12 18" id="KW-0067">ATP-binding</keyword>
<dbReference type="GO" id="GO:0005743">
    <property type="term" value="C:mitochondrial inner membrane"/>
    <property type="evidence" value="ECO:0007669"/>
    <property type="project" value="UniProtKB-SubCell"/>
</dbReference>
<evidence type="ECO:0000256" key="9">
    <source>
        <dbReference type="ARBA" id="ARBA00022723"/>
    </source>
</evidence>
<dbReference type="GO" id="GO:0005524">
    <property type="term" value="F:ATP binding"/>
    <property type="evidence" value="ECO:0007669"/>
    <property type="project" value="UniProtKB-KW"/>
</dbReference>
<evidence type="ECO:0000256" key="2">
    <source>
        <dbReference type="ARBA" id="ARBA00004305"/>
    </source>
</evidence>
<evidence type="ECO:0000256" key="18">
    <source>
        <dbReference type="PIRSR" id="PIRSR038895-1"/>
    </source>
</evidence>
<organism evidence="20 21">
    <name type="scientific">Microctonus aethiopoides</name>
    <dbReference type="NCBI Taxonomy" id="144406"/>
    <lineage>
        <taxon>Eukaryota</taxon>
        <taxon>Metazoa</taxon>
        <taxon>Ecdysozoa</taxon>
        <taxon>Arthropoda</taxon>
        <taxon>Hexapoda</taxon>
        <taxon>Insecta</taxon>
        <taxon>Pterygota</taxon>
        <taxon>Neoptera</taxon>
        <taxon>Endopterygota</taxon>
        <taxon>Hymenoptera</taxon>
        <taxon>Apocrita</taxon>
        <taxon>Ichneumonoidea</taxon>
        <taxon>Braconidae</taxon>
        <taxon>Euphorinae</taxon>
        <taxon>Microctonus</taxon>
    </lineage>
</organism>
<evidence type="ECO:0000256" key="11">
    <source>
        <dbReference type="ARBA" id="ARBA00022792"/>
    </source>
</evidence>